<reference evidence="3" key="4">
    <citation type="submission" date="2023-12" db="EMBL/GenBank/DDBJ databases">
        <authorList>
            <person name="Sun Q."/>
            <person name="Inoue M."/>
        </authorList>
    </citation>
    <scope>NUCLEOTIDE SEQUENCE</scope>
    <source>
        <strain evidence="3">JCM 10664</strain>
    </source>
</reference>
<evidence type="ECO:0000313" key="3">
    <source>
        <dbReference type="EMBL" id="GAA0530998.1"/>
    </source>
</evidence>
<dbReference type="SUPFAM" id="SSF53756">
    <property type="entry name" value="UDP-Glycosyltransferase/glycogen phosphorylase"/>
    <property type="match status" value="1"/>
</dbReference>
<dbReference type="InterPro" id="IPR002201">
    <property type="entry name" value="Glyco_trans_9"/>
</dbReference>
<dbReference type="EMBL" id="BMMT01000009">
    <property type="protein sequence ID" value="GGI89485.1"/>
    <property type="molecule type" value="Genomic_DNA"/>
</dbReference>
<dbReference type="PANTHER" id="PTHR30160:SF1">
    <property type="entry name" value="LIPOPOLYSACCHARIDE 1,2-N-ACETYLGLUCOSAMINETRANSFERASE-RELATED"/>
    <property type="match status" value="1"/>
</dbReference>
<dbReference type="RefSeq" id="WP_188987820.1">
    <property type="nucleotide sequence ID" value="NZ_BAAAHC010000013.1"/>
</dbReference>
<keyword evidence="1" id="KW-0328">Glycosyltransferase</keyword>
<proteinExistence type="predicted"/>
<dbReference type="InterPro" id="IPR051199">
    <property type="entry name" value="LPS_LOS_Heptosyltrfase"/>
</dbReference>
<dbReference type="PANTHER" id="PTHR30160">
    <property type="entry name" value="TETRAACYLDISACCHARIDE 4'-KINASE-RELATED"/>
    <property type="match status" value="1"/>
</dbReference>
<dbReference type="AlphaFoldDB" id="A0A917JYU7"/>
<dbReference type="GO" id="GO:0009244">
    <property type="term" value="P:lipopolysaccharide core region biosynthetic process"/>
    <property type="evidence" value="ECO:0007669"/>
    <property type="project" value="TreeGrafter"/>
</dbReference>
<accession>A0A917JYU7</accession>
<dbReference type="Proteomes" id="UP000597989">
    <property type="component" value="Unassembled WGS sequence"/>
</dbReference>
<comment type="caution">
    <text evidence="4">The sequence shown here is derived from an EMBL/GenBank/DDBJ whole genome shotgun (WGS) entry which is preliminary data.</text>
</comment>
<evidence type="ECO:0000313" key="6">
    <source>
        <dbReference type="Proteomes" id="UP001500220"/>
    </source>
</evidence>
<evidence type="ECO:0000256" key="2">
    <source>
        <dbReference type="ARBA" id="ARBA00022679"/>
    </source>
</evidence>
<reference evidence="4 5" key="1">
    <citation type="journal article" date="2014" name="Int. J. Syst. Evol. Microbiol.">
        <title>Complete genome sequence of Corynebacterium casei LMG S-19264T (=DSM 44701T), isolated from a smear-ripened cheese.</title>
        <authorList>
            <consortium name="US DOE Joint Genome Institute (JGI-PGF)"/>
            <person name="Walter F."/>
            <person name="Albersmeier A."/>
            <person name="Kalinowski J."/>
            <person name="Ruckert C."/>
        </authorList>
    </citation>
    <scope>NUCLEOTIDE SEQUENCE [LARGE SCALE GENOMIC DNA]</scope>
    <source>
        <strain evidence="4 5">CGMCC 4.7206</strain>
    </source>
</reference>
<organism evidence="4 5">
    <name type="scientific">Saccharopolyspora thermophila</name>
    <dbReference type="NCBI Taxonomy" id="89367"/>
    <lineage>
        <taxon>Bacteria</taxon>
        <taxon>Bacillati</taxon>
        <taxon>Actinomycetota</taxon>
        <taxon>Actinomycetes</taxon>
        <taxon>Pseudonocardiales</taxon>
        <taxon>Pseudonocardiaceae</taxon>
        <taxon>Saccharopolyspora</taxon>
    </lineage>
</organism>
<keyword evidence="6" id="KW-1185">Reference proteome</keyword>
<dbReference type="GO" id="GO:0008713">
    <property type="term" value="F:ADP-heptose-lipopolysaccharide heptosyltransferase activity"/>
    <property type="evidence" value="ECO:0007669"/>
    <property type="project" value="TreeGrafter"/>
</dbReference>
<dbReference type="Gene3D" id="3.40.50.2000">
    <property type="entry name" value="Glycogen Phosphorylase B"/>
    <property type="match status" value="2"/>
</dbReference>
<sequence>MAVTEGEVLVLRALGLGDLLTAVPALRGLRRNYPRHRLVLAAPEQLGELLPLLPEVDQLAPTPDLAAFSWPRPAPDVAVNLHGSGPQSVAAVCGTGARTVLSHQHPGVPGPPWNPDMHEVHRWCRMLAYWGIRTNPADLLLPEPDEELWPGSVVVHPGASHAARRWPAERFARVARCLADRGRHVVVTGSAAERPIAGRVAELGGLPPDSVLAGRTGLRQLAGLVSRAELVVCGDTGVAHLATAFDTPSVVLFGPVPPKHWGPPENPRHVALWRGRCGDTFADQPDAGLLELSAGDVLRAAEDLLSGSRS</sequence>
<dbReference type="Proteomes" id="UP001500220">
    <property type="component" value="Unassembled WGS sequence"/>
</dbReference>
<dbReference type="EMBL" id="BAAAHC010000013">
    <property type="protein sequence ID" value="GAA0530998.1"/>
    <property type="molecule type" value="Genomic_DNA"/>
</dbReference>
<evidence type="ECO:0000313" key="5">
    <source>
        <dbReference type="Proteomes" id="UP000597989"/>
    </source>
</evidence>
<name>A0A917JYU7_9PSEU</name>
<reference evidence="4" key="3">
    <citation type="submission" date="2020-09" db="EMBL/GenBank/DDBJ databases">
        <authorList>
            <person name="Sun Q."/>
            <person name="Zhou Y."/>
        </authorList>
    </citation>
    <scope>NUCLEOTIDE SEQUENCE</scope>
    <source>
        <strain evidence="4">CGMCC 4.7206</strain>
    </source>
</reference>
<evidence type="ECO:0000313" key="4">
    <source>
        <dbReference type="EMBL" id="GGI89485.1"/>
    </source>
</evidence>
<evidence type="ECO:0000256" key="1">
    <source>
        <dbReference type="ARBA" id="ARBA00022676"/>
    </source>
</evidence>
<dbReference type="Pfam" id="PF01075">
    <property type="entry name" value="Glyco_transf_9"/>
    <property type="match status" value="1"/>
</dbReference>
<dbReference type="GO" id="GO:0005829">
    <property type="term" value="C:cytosol"/>
    <property type="evidence" value="ECO:0007669"/>
    <property type="project" value="TreeGrafter"/>
</dbReference>
<reference evidence="3 6" key="2">
    <citation type="journal article" date="2019" name="Int. J. Syst. Evol. Microbiol.">
        <title>The Global Catalogue of Microorganisms (GCM) 10K type strain sequencing project: providing services to taxonomists for standard genome sequencing and annotation.</title>
        <authorList>
            <consortium name="The Broad Institute Genomics Platform"/>
            <consortium name="The Broad Institute Genome Sequencing Center for Infectious Disease"/>
            <person name="Wu L."/>
            <person name="Ma J."/>
        </authorList>
    </citation>
    <scope>NUCLEOTIDE SEQUENCE [LARGE SCALE GENOMIC DNA]</scope>
    <source>
        <strain evidence="3 6">JCM 10664</strain>
    </source>
</reference>
<dbReference type="CDD" id="cd03789">
    <property type="entry name" value="GT9_LPS_heptosyltransferase"/>
    <property type="match status" value="1"/>
</dbReference>
<protein>
    <submittedName>
        <fullName evidence="4">Glycosyl transferase</fullName>
    </submittedName>
    <submittedName>
        <fullName evidence="3">Glycosyltransferase family 9 protein</fullName>
    </submittedName>
</protein>
<gene>
    <name evidence="3" type="ORF">GCM10009545_36890</name>
    <name evidence="4" type="ORF">GCM10011581_28190</name>
</gene>
<keyword evidence="2 4" id="KW-0808">Transferase</keyword>